<evidence type="ECO:0000313" key="4">
    <source>
        <dbReference type="EMBL" id="MBN8194996.1"/>
    </source>
</evidence>
<dbReference type="Gene3D" id="3.40.630.30">
    <property type="match status" value="1"/>
</dbReference>
<dbReference type="RefSeq" id="WP_206926333.1">
    <property type="nucleotide sequence ID" value="NZ_JAEKJW010000001.1"/>
</dbReference>
<reference evidence="4" key="1">
    <citation type="submission" date="2020-12" db="EMBL/GenBank/DDBJ databases">
        <title>Oil enriched cultivation method for isolating marine PHA-producing bacteria.</title>
        <authorList>
            <person name="Zheng W."/>
            <person name="Yu S."/>
            <person name="Huang Y."/>
        </authorList>
    </citation>
    <scope>NUCLEOTIDE SEQUENCE</scope>
    <source>
        <strain evidence="4">SY-2-3</strain>
    </source>
</reference>
<protein>
    <submittedName>
        <fullName evidence="4">GNAT family N-acetyltransferase</fullName>
    </submittedName>
</protein>
<dbReference type="Proteomes" id="UP000664405">
    <property type="component" value="Unassembled WGS sequence"/>
</dbReference>
<dbReference type="AlphaFoldDB" id="A0A8I1SI00"/>
<accession>A0A8I1SI00</accession>
<evidence type="ECO:0000259" key="3">
    <source>
        <dbReference type="PROSITE" id="PS51186"/>
    </source>
</evidence>
<dbReference type="EMBL" id="JAEKJW010000001">
    <property type="protein sequence ID" value="MBN8194996.1"/>
    <property type="molecule type" value="Genomic_DNA"/>
</dbReference>
<dbReference type="InterPro" id="IPR050832">
    <property type="entry name" value="Bact_Acetyltransf"/>
</dbReference>
<dbReference type="CDD" id="cd04301">
    <property type="entry name" value="NAT_SF"/>
    <property type="match status" value="1"/>
</dbReference>
<dbReference type="GO" id="GO:0016747">
    <property type="term" value="F:acyltransferase activity, transferring groups other than amino-acyl groups"/>
    <property type="evidence" value="ECO:0007669"/>
    <property type="project" value="InterPro"/>
</dbReference>
<proteinExistence type="predicted"/>
<dbReference type="PROSITE" id="PS51186">
    <property type="entry name" value="GNAT"/>
    <property type="match status" value="1"/>
</dbReference>
<organism evidence="4 5">
    <name type="scientific">Thalassospira povalilytica</name>
    <dbReference type="NCBI Taxonomy" id="732237"/>
    <lineage>
        <taxon>Bacteria</taxon>
        <taxon>Pseudomonadati</taxon>
        <taxon>Pseudomonadota</taxon>
        <taxon>Alphaproteobacteria</taxon>
        <taxon>Rhodospirillales</taxon>
        <taxon>Thalassospiraceae</taxon>
        <taxon>Thalassospira</taxon>
    </lineage>
</organism>
<evidence type="ECO:0000313" key="5">
    <source>
        <dbReference type="Proteomes" id="UP000664405"/>
    </source>
</evidence>
<dbReference type="PANTHER" id="PTHR43877">
    <property type="entry name" value="AMINOALKYLPHOSPHONATE N-ACETYLTRANSFERASE-RELATED-RELATED"/>
    <property type="match status" value="1"/>
</dbReference>
<keyword evidence="2" id="KW-0012">Acyltransferase</keyword>
<name>A0A8I1SI00_9PROT</name>
<comment type="caution">
    <text evidence="4">The sequence shown here is derived from an EMBL/GenBank/DDBJ whole genome shotgun (WGS) entry which is preliminary data.</text>
</comment>
<gene>
    <name evidence="4" type="ORF">JF547_00575</name>
</gene>
<dbReference type="InterPro" id="IPR016181">
    <property type="entry name" value="Acyl_CoA_acyltransferase"/>
</dbReference>
<feature type="domain" description="N-acetyltransferase" evidence="3">
    <location>
        <begin position="18"/>
        <end position="178"/>
    </location>
</feature>
<dbReference type="Pfam" id="PF00583">
    <property type="entry name" value="Acetyltransf_1"/>
    <property type="match status" value="1"/>
</dbReference>
<evidence type="ECO:0000256" key="2">
    <source>
        <dbReference type="ARBA" id="ARBA00023315"/>
    </source>
</evidence>
<sequence length="186" mass="20754">MGRDVAKPQGGQSTASDLTIRPAFNSDGDAIGALIAGVFAEYPGCVYDRAREFPELDAIADDFKASDGRIWVAVDPDNRIFGCFGIKYDAQAKEAELHKVYLHRDTRGRGMAQKLMAKALAWLGQTHPDCVTVMLWTDTRFEAGHRFYEKCGFARTGESRILDDLSASSEYQFRFDFGTYQKALSF</sequence>
<dbReference type="InterPro" id="IPR000182">
    <property type="entry name" value="GNAT_dom"/>
</dbReference>
<dbReference type="SUPFAM" id="SSF55729">
    <property type="entry name" value="Acyl-CoA N-acyltransferases (Nat)"/>
    <property type="match status" value="1"/>
</dbReference>
<evidence type="ECO:0000256" key="1">
    <source>
        <dbReference type="ARBA" id="ARBA00022679"/>
    </source>
</evidence>
<keyword evidence="1 4" id="KW-0808">Transferase</keyword>